<gene>
    <name evidence="1" type="ORF">Thini_0731</name>
</gene>
<sequence length="266" mass="31190">MEEIWARYNTLLDAVTELEIPSEKANRWMQVVNRNESLDLSEDETQLFESLLPDWHRNFLQHKHIPRYAIKTSLARLVRMEEDAKDLWNDAALLCMRNSPTTLKIIHFAMLAYPLIDLAIMRRQLCIGTIAEIRKGNLKPYFFPGSLENRGLNEREKLQEYKHLSFTDQVMASISIHELGNALCNNETFTKEAYKLWLGYYDKARSKLNKEKRQSTYDKNEERREIYKQVVSELGKTTQKGKLVEEAARRAGCKEKTMREALKAED</sequence>
<accession>A0A656H9R4</accession>
<dbReference type="Proteomes" id="UP000005317">
    <property type="component" value="Unassembled WGS sequence"/>
</dbReference>
<keyword evidence="2" id="KW-1185">Reference proteome</keyword>
<protein>
    <submittedName>
        <fullName evidence="1">Uncharacterized protein</fullName>
    </submittedName>
</protein>
<dbReference type="RefSeq" id="WP_002707322.1">
    <property type="nucleotide sequence ID" value="NZ_JH651384.1"/>
</dbReference>
<reference evidence="2" key="1">
    <citation type="journal article" date="2011" name="Stand. Genomic Sci.">
        <title>Genome sequence of the filamentous, gliding Thiothrix nivea neotype strain (JP2(T)).</title>
        <authorList>
            <person name="Lapidus A."/>
            <person name="Nolan M."/>
            <person name="Lucas S."/>
            <person name="Glavina Del Rio T."/>
            <person name="Tice H."/>
            <person name="Cheng J.F."/>
            <person name="Tapia R."/>
            <person name="Han C."/>
            <person name="Goodwin L."/>
            <person name="Pitluck S."/>
            <person name="Liolios K."/>
            <person name="Pagani I."/>
            <person name="Ivanova N."/>
            <person name="Huntemann M."/>
            <person name="Mavromatis K."/>
            <person name="Mikhailova N."/>
            <person name="Pati A."/>
            <person name="Chen A."/>
            <person name="Palaniappan K."/>
            <person name="Land M."/>
            <person name="Brambilla E.M."/>
            <person name="Rohde M."/>
            <person name="Abt B."/>
            <person name="Verbarg S."/>
            <person name="Goker M."/>
            <person name="Bristow J."/>
            <person name="Eisen J.A."/>
            <person name="Markowitz V."/>
            <person name="Hugenholtz P."/>
            <person name="Kyrpides N.C."/>
            <person name="Klenk H.P."/>
            <person name="Woyke T."/>
        </authorList>
    </citation>
    <scope>NUCLEOTIDE SEQUENCE [LARGE SCALE GENOMIC DNA]</scope>
    <source>
        <strain evidence="2">ATCC 35100 / DSM 5205 / JP2</strain>
    </source>
</reference>
<dbReference type="AlphaFoldDB" id="A0A656H9R4"/>
<name>A0A656H9R4_THINJ</name>
<dbReference type="EMBL" id="JH651384">
    <property type="protein sequence ID" value="EIJ33368.1"/>
    <property type="molecule type" value="Genomic_DNA"/>
</dbReference>
<proteinExistence type="predicted"/>
<evidence type="ECO:0000313" key="1">
    <source>
        <dbReference type="EMBL" id="EIJ33368.1"/>
    </source>
</evidence>
<organism evidence="1 2">
    <name type="scientific">Thiothrix nivea (strain ATCC 35100 / DSM 5205 / JP2)</name>
    <dbReference type="NCBI Taxonomy" id="870187"/>
    <lineage>
        <taxon>Bacteria</taxon>
        <taxon>Pseudomonadati</taxon>
        <taxon>Pseudomonadota</taxon>
        <taxon>Gammaproteobacteria</taxon>
        <taxon>Thiotrichales</taxon>
        <taxon>Thiotrichaceae</taxon>
        <taxon>Thiothrix</taxon>
    </lineage>
</organism>
<evidence type="ECO:0000313" key="2">
    <source>
        <dbReference type="Proteomes" id="UP000005317"/>
    </source>
</evidence>